<evidence type="ECO:0000313" key="10">
    <source>
        <dbReference type="Proteomes" id="UP000002382"/>
    </source>
</evidence>
<feature type="domain" description="DUF5110" evidence="7">
    <location>
        <begin position="673"/>
        <end position="734"/>
    </location>
</feature>
<dbReference type="PROSITE" id="PS00129">
    <property type="entry name" value="GLYCOSYL_HYDROL_F31_1"/>
    <property type="match status" value="1"/>
</dbReference>
<evidence type="ECO:0000256" key="1">
    <source>
        <dbReference type="ARBA" id="ARBA00007806"/>
    </source>
</evidence>
<dbReference type="InterPro" id="IPR033403">
    <property type="entry name" value="DUF5110"/>
</dbReference>
<dbReference type="STRING" id="521045.Kole_0585"/>
<dbReference type="Gene3D" id="2.60.40.1180">
    <property type="entry name" value="Golgi alpha-mannosidase II"/>
    <property type="match status" value="2"/>
</dbReference>
<dbReference type="eggNOG" id="COG1501">
    <property type="taxonomic scope" value="Bacteria"/>
</dbReference>
<dbReference type="SUPFAM" id="SSF74650">
    <property type="entry name" value="Galactose mutarotase-like"/>
    <property type="match status" value="1"/>
</dbReference>
<feature type="domain" description="Glycosyl hydrolase family 31 C-terminal" evidence="8">
    <location>
        <begin position="566"/>
        <end position="651"/>
    </location>
</feature>
<organism evidence="9 10">
    <name type="scientific">Kosmotoga olearia (strain ATCC BAA-1733 / DSM 21960 / TBF 19.5.1)</name>
    <dbReference type="NCBI Taxonomy" id="521045"/>
    <lineage>
        <taxon>Bacteria</taxon>
        <taxon>Thermotogati</taxon>
        <taxon>Thermotogota</taxon>
        <taxon>Thermotogae</taxon>
        <taxon>Kosmotogales</taxon>
        <taxon>Kosmotogaceae</taxon>
        <taxon>Kosmotoga</taxon>
    </lineage>
</organism>
<evidence type="ECO:0000256" key="4">
    <source>
        <dbReference type="RuleBase" id="RU361185"/>
    </source>
</evidence>
<protein>
    <submittedName>
        <fullName evidence="9">Alpha-glucosidase</fullName>
        <ecNumber evidence="9">3.2.1.20</ecNumber>
    </submittedName>
</protein>
<dbReference type="InterPro" id="IPR013780">
    <property type="entry name" value="Glyco_hydro_b"/>
</dbReference>
<dbReference type="Proteomes" id="UP000002382">
    <property type="component" value="Chromosome"/>
</dbReference>
<evidence type="ECO:0000259" key="7">
    <source>
        <dbReference type="Pfam" id="PF17137"/>
    </source>
</evidence>
<name>C5CEX0_KOSOT</name>
<dbReference type="InterPro" id="IPR017853">
    <property type="entry name" value="GH"/>
</dbReference>
<reference evidence="9 10" key="2">
    <citation type="journal article" date="2011" name="J. Bacteriol.">
        <title>Genome Sequence of Kosmotoga olearia Strain TBF 19.5.1, a Thermophilic Bacterium with a Wide Growth Temperature Range, Isolated from the Troll B Oil Platform in the North Sea.</title>
        <authorList>
            <person name="Swithers K.S."/>
            <person name="Dipippo J.L."/>
            <person name="Bruce D.C."/>
            <person name="Detter C."/>
            <person name="Tapia R."/>
            <person name="Han S."/>
            <person name="Goodwin L.A."/>
            <person name="Han J."/>
            <person name="Woyke T."/>
            <person name="Pitluck S."/>
            <person name="Pennacchio L."/>
            <person name="Nolan M."/>
            <person name="Mikhailova N."/>
            <person name="Land M.L."/>
            <person name="Nesbo C.L."/>
            <person name="Gogarten J.P."/>
            <person name="Noll K.M."/>
        </authorList>
    </citation>
    <scope>NUCLEOTIDE SEQUENCE [LARGE SCALE GENOMIC DNA]</scope>
    <source>
        <strain evidence="10">ATCC BAA-1733 / DSM 21960 / TBF 19.5.1</strain>
    </source>
</reference>
<evidence type="ECO:0000256" key="2">
    <source>
        <dbReference type="ARBA" id="ARBA00022801"/>
    </source>
</evidence>
<dbReference type="InterPro" id="IPR030458">
    <property type="entry name" value="Glyco_hydro_31_AS"/>
</dbReference>
<reference evidence="9 10" key="1">
    <citation type="submission" date="2009-06" db="EMBL/GenBank/DDBJ databases">
        <title>Complete sequence of Thermotogales bacterium TBF 19.5.1.</title>
        <authorList>
            <consortium name="US DOE Joint Genome Institute"/>
            <person name="Lucas S."/>
            <person name="Copeland A."/>
            <person name="Lapidus A."/>
            <person name="Glavina del Rio T."/>
            <person name="Tice H."/>
            <person name="Bruce D."/>
            <person name="Goodwin L."/>
            <person name="Pitluck S."/>
            <person name="Chertkov O."/>
            <person name="Brettin T."/>
            <person name="Detter J.C."/>
            <person name="Han C."/>
            <person name="Schmutz J."/>
            <person name="Larimer F."/>
            <person name="Land M."/>
            <person name="Hauser L."/>
            <person name="Kyrpides N."/>
            <person name="Ovchinnikova G."/>
            <person name="Noll K."/>
        </authorList>
    </citation>
    <scope>NUCLEOTIDE SEQUENCE [LARGE SCALE GENOMIC DNA]</scope>
    <source>
        <strain evidence="10">ATCC BAA-1733 / DSM 21960 / TBF 19.5.1</strain>
    </source>
</reference>
<evidence type="ECO:0000259" key="5">
    <source>
        <dbReference type="Pfam" id="PF01055"/>
    </source>
</evidence>
<proteinExistence type="inferred from homology"/>
<accession>C5CEX0</accession>
<dbReference type="InterPro" id="IPR011013">
    <property type="entry name" value="Gal_mutarotase_sf_dom"/>
</dbReference>
<dbReference type="OrthoDB" id="176168at2"/>
<dbReference type="GO" id="GO:0030246">
    <property type="term" value="F:carbohydrate binding"/>
    <property type="evidence" value="ECO:0007669"/>
    <property type="project" value="InterPro"/>
</dbReference>
<sequence length="756" mass="87910">MFTTYRKFPSRILEITFKKDGESVLPESPAVVMKPMATVNNLISFNFFNSWLKKDSENHYSFSSTNGLWGEMEIREKPKGFEIKIRIDPEDGIFGFGEEIGALNKRGKVYEMYNTDEPDHSPTKTRLYSSFPVFMILSPKKSLGFFLDHPGYSRFDLAFTKENEIIINVEGEGFKLYLQGTTPDEIIKAFTELTGKPHFFPVWILGYQQSRWSYPNEETITDLAEKFREKKIPCDVLYLDIDYMEDFKVFTWNKRSFPNPEKLLEKLENQGFKVITIIDPGVKIQKGYEIYEQGIKRDYFCKKPDGSLFVPYVWPGPSHFPDFMNSKVREWWGKLCSDFTKTGIAGIWNDMNEPSIFMTAESLRELKTIVNNIEEDMGIEAGFILSQLDGRKRYRDYGVEFQHTDDTGKKFLNRQVHNLFGFNMSRATYEGFQKSDPDRRPVVITRSAYPGIQRYAILWTGDNASLWEHLLMEIQMAQSLALTGVNFIGCDVGGFGGNSYGELLVRWTQFGAFLPFFRNHSAIGTRNQEPWVFGEDVEEIVRNYIELRYSLMPYIYSILRTATVTGIPMVRPLLLEWPDNPQTYETDDEYLFGPALLVAPVYRPNVRGRYVYLPDGKWMDFFDEKILDSGHHYVEAPLDKMPLFIRENSLILTTEVNQYLSNAVWKTVKIKGFVTTAASFELYEDDGISRKYLEDEYSLKKIEVWKSENNYLARIYPQEGKLEIPARKLSIEIFDGKRFWKGEIEDSKEGLCIELH</sequence>
<dbReference type="SUPFAM" id="SSF51011">
    <property type="entry name" value="Glycosyl hydrolase domain"/>
    <property type="match status" value="1"/>
</dbReference>
<dbReference type="GO" id="GO:0004558">
    <property type="term" value="F:alpha-1,4-glucosidase activity"/>
    <property type="evidence" value="ECO:0007669"/>
    <property type="project" value="UniProtKB-EC"/>
</dbReference>
<keyword evidence="2 4" id="KW-0378">Hydrolase</keyword>
<dbReference type="CDD" id="cd14752">
    <property type="entry name" value="GH31_N"/>
    <property type="match status" value="1"/>
</dbReference>
<dbReference type="CDD" id="cd06604">
    <property type="entry name" value="GH31_glucosidase_II_MalA"/>
    <property type="match status" value="1"/>
</dbReference>
<dbReference type="RefSeq" id="WP_012745086.1">
    <property type="nucleotide sequence ID" value="NC_012785.1"/>
</dbReference>
<keyword evidence="10" id="KW-1185">Reference proteome</keyword>
<evidence type="ECO:0000256" key="3">
    <source>
        <dbReference type="ARBA" id="ARBA00023295"/>
    </source>
</evidence>
<dbReference type="Gene3D" id="3.20.20.80">
    <property type="entry name" value="Glycosidases"/>
    <property type="match status" value="1"/>
</dbReference>
<dbReference type="AlphaFoldDB" id="C5CEX0"/>
<dbReference type="Pfam" id="PF01055">
    <property type="entry name" value="Glyco_hydro_31_2nd"/>
    <property type="match status" value="1"/>
</dbReference>
<dbReference type="InterPro" id="IPR000322">
    <property type="entry name" value="Glyco_hydro_31_TIM"/>
</dbReference>
<evidence type="ECO:0000259" key="8">
    <source>
        <dbReference type="Pfam" id="PF21365"/>
    </source>
</evidence>
<dbReference type="CAZy" id="GH31">
    <property type="family name" value="Glycoside Hydrolase Family 31"/>
</dbReference>
<dbReference type="Pfam" id="PF13802">
    <property type="entry name" value="Gal_mutarotas_2"/>
    <property type="match status" value="1"/>
</dbReference>
<dbReference type="Gene3D" id="2.60.40.1760">
    <property type="entry name" value="glycosyl hydrolase (family 31)"/>
    <property type="match status" value="1"/>
</dbReference>
<dbReference type="EMBL" id="CP001634">
    <property type="protein sequence ID" value="ACR79304.1"/>
    <property type="molecule type" value="Genomic_DNA"/>
</dbReference>
<dbReference type="KEGG" id="kol:Kole_0585"/>
<dbReference type="Pfam" id="PF17137">
    <property type="entry name" value="DUF5110"/>
    <property type="match status" value="1"/>
</dbReference>
<dbReference type="HOGENOM" id="CLU_000631_7_2_0"/>
<keyword evidence="3 4" id="KW-0326">Glycosidase</keyword>
<dbReference type="InterPro" id="IPR048395">
    <property type="entry name" value="Glyco_hydro_31_C"/>
</dbReference>
<dbReference type="EC" id="3.2.1.20" evidence="9"/>
<comment type="similarity">
    <text evidence="1 4">Belongs to the glycosyl hydrolase 31 family.</text>
</comment>
<evidence type="ECO:0000259" key="6">
    <source>
        <dbReference type="Pfam" id="PF13802"/>
    </source>
</evidence>
<feature type="domain" description="Glycoside hydrolase family 31 TIM barrel" evidence="5">
    <location>
        <begin position="198"/>
        <end position="557"/>
    </location>
</feature>
<feature type="domain" description="Glycoside hydrolase family 31 N-terminal" evidence="6">
    <location>
        <begin position="50"/>
        <end position="156"/>
    </location>
</feature>
<dbReference type="SUPFAM" id="SSF51445">
    <property type="entry name" value="(Trans)glycosidases"/>
    <property type="match status" value="1"/>
</dbReference>
<dbReference type="PANTHER" id="PTHR22762">
    <property type="entry name" value="ALPHA-GLUCOSIDASE"/>
    <property type="match status" value="1"/>
</dbReference>
<dbReference type="InterPro" id="IPR025887">
    <property type="entry name" value="Glyco_hydro_31_N_dom"/>
</dbReference>
<dbReference type="PANTHER" id="PTHR22762:SF166">
    <property type="entry name" value="ALPHA-GLUCOSIDASE"/>
    <property type="match status" value="1"/>
</dbReference>
<evidence type="ECO:0000313" key="9">
    <source>
        <dbReference type="EMBL" id="ACR79304.1"/>
    </source>
</evidence>
<dbReference type="GO" id="GO:0005975">
    <property type="term" value="P:carbohydrate metabolic process"/>
    <property type="evidence" value="ECO:0007669"/>
    <property type="project" value="InterPro"/>
</dbReference>
<gene>
    <name evidence="9" type="ordered locus">Kole_0585</name>
</gene>
<dbReference type="Pfam" id="PF21365">
    <property type="entry name" value="Glyco_hydro_31_3rd"/>
    <property type="match status" value="1"/>
</dbReference>